<dbReference type="PROSITE" id="PS51170">
    <property type="entry name" value="CW"/>
    <property type="match status" value="4"/>
</dbReference>
<dbReference type="Gene3D" id="2.10.270.10">
    <property type="entry name" value="Cholin Binding"/>
    <property type="match status" value="2"/>
</dbReference>
<evidence type="ECO:0000313" key="4">
    <source>
        <dbReference type="EMBL" id="MBC8559179.1"/>
    </source>
</evidence>
<sequence length="417" mass="47570">MKKVFTIIIALLLLGTLCIAGISVAAANSETTVDLGDGFSWSYNSVTRKLILNGNGTYPWFTERETVGNNVIFSPNRNWDEWPQYPKNVKTLVVGEGITEFKTGALSLRPDNLIIGKNCKNSPVVASNSYQVHKNNPYLADYDGALYSKDYKTLISCPQNKYSIRFPQEVEIIEENAFLSTHIDPVVIPWGVTTIEGQWYGMTDEFDLVVPDTAIHFTDKPLYVHGSAYLSTQAYEQHNVAAGINMVYDNVDKHWYNYYGIKANQWKKLNGKMYYFSEGPGWTMGEPTTEPKMLKGFQTIDGKQYYFGETGAMQTGLQTIEGKVYYFDSDGIMTLDQWKQASGNWYYFNDYGAAVVKIWLKSGNKWYFMQADGTMATNKWIQWYNNKWYYVGSDGAMYANRYTPDGYWVNANGVWVK</sequence>
<dbReference type="InterPro" id="IPR032675">
    <property type="entry name" value="LRR_dom_sf"/>
</dbReference>
<dbReference type="RefSeq" id="WP_249294063.1">
    <property type="nucleotide sequence ID" value="NZ_JACRSV010000001.1"/>
</dbReference>
<dbReference type="EMBL" id="JACRSV010000001">
    <property type="protein sequence ID" value="MBC8559179.1"/>
    <property type="molecule type" value="Genomic_DNA"/>
</dbReference>
<organism evidence="4 5">
    <name type="scientific">Fumia xinanensis</name>
    <dbReference type="NCBI Taxonomy" id="2763659"/>
    <lineage>
        <taxon>Bacteria</taxon>
        <taxon>Bacillati</taxon>
        <taxon>Bacillota</taxon>
        <taxon>Clostridia</taxon>
        <taxon>Eubacteriales</taxon>
        <taxon>Oscillospiraceae</taxon>
        <taxon>Fumia</taxon>
    </lineage>
</organism>
<dbReference type="InterPro" id="IPR018337">
    <property type="entry name" value="Cell_wall/Cho-bd_repeat"/>
</dbReference>
<dbReference type="SUPFAM" id="SSF69360">
    <property type="entry name" value="Cell wall binding repeat"/>
    <property type="match status" value="1"/>
</dbReference>
<dbReference type="Proteomes" id="UP000610760">
    <property type="component" value="Unassembled WGS sequence"/>
</dbReference>
<gene>
    <name evidence="4" type="ORF">H8710_03750</name>
</gene>
<reference evidence="4" key="1">
    <citation type="submission" date="2020-08" db="EMBL/GenBank/DDBJ databases">
        <title>Genome public.</title>
        <authorList>
            <person name="Liu C."/>
            <person name="Sun Q."/>
        </authorList>
    </citation>
    <scope>NUCLEOTIDE SEQUENCE</scope>
    <source>
        <strain evidence="4">NSJ-33</strain>
    </source>
</reference>
<evidence type="ECO:0000256" key="1">
    <source>
        <dbReference type="ARBA" id="ARBA00022737"/>
    </source>
</evidence>
<keyword evidence="5" id="KW-1185">Reference proteome</keyword>
<feature type="repeat" description="Cell wall-binding" evidence="2">
    <location>
        <begin position="294"/>
        <end position="313"/>
    </location>
</feature>
<evidence type="ECO:0000313" key="5">
    <source>
        <dbReference type="Proteomes" id="UP000610760"/>
    </source>
</evidence>
<keyword evidence="1" id="KW-0677">Repeat</keyword>
<feature type="signal peptide" evidence="3">
    <location>
        <begin position="1"/>
        <end position="25"/>
    </location>
</feature>
<evidence type="ECO:0000256" key="2">
    <source>
        <dbReference type="PROSITE-ProRule" id="PRU00591"/>
    </source>
</evidence>
<comment type="caution">
    <text evidence="4">The sequence shown here is derived from an EMBL/GenBank/DDBJ whole genome shotgun (WGS) entry which is preliminary data.</text>
</comment>
<feature type="repeat" description="Cell wall-binding" evidence="2">
    <location>
        <begin position="335"/>
        <end position="354"/>
    </location>
</feature>
<protein>
    <submittedName>
        <fullName evidence="4">Uncharacterized protein</fullName>
    </submittedName>
</protein>
<feature type="repeat" description="Cell wall-binding" evidence="2">
    <location>
        <begin position="377"/>
        <end position="397"/>
    </location>
</feature>
<dbReference type="AlphaFoldDB" id="A0A926E307"/>
<keyword evidence="3" id="KW-0732">Signal</keyword>
<dbReference type="Pfam" id="PF19127">
    <property type="entry name" value="Choline_bind_3"/>
    <property type="match status" value="1"/>
</dbReference>
<feature type="chain" id="PRO_5039139767" evidence="3">
    <location>
        <begin position="26"/>
        <end position="417"/>
    </location>
</feature>
<evidence type="ECO:0000256" key="3">
    <source>
        <dbReference type="SAM" id="SignalP"/>
    </source>
</evidence>
<dbReference type="Pfam" id="PF19085">
    <property type="entry name" value="Choline_bind_2"/>
    <property type="match status" value="1"/>
</dbReference>
<feature type="repeat" description="Cell wall-binding" evidence="2">
    <location>
        <begin position="314"/>
        <end position="333"/>
    </location>
</feature>
<proteinExistence type="predicted"/>
<dbReference type="Gene3D" id="3.80.10.10">
    <property type="entry name" value="Ribonuclease Inhibitor"/>
    <property type="match status" value="1"/>
</dbReference>
<accession>A0A926E307</accession>
<dbReference type="Pfam" id="PF01473">
    <property type="entry name" value="Choline_bind_1"/>
    <property type="match status" value="3"/>
</dbReference>
<name>A0A926E307_9FIRM</name>